<reference evidence="1 2" key="1">
    <citation type="submission" date="2024-01" db="EMBL/GenBank/DDBJ databases">
        <title>The genomes of 5 underutilized Papilionoideae crops provide insights into root nodulation and disease resistanc.</title>
        <authorList>
            <person name="Jiang F."/>
        </authorList>
    </citation>
    <scope>NUCLEOTIDE SEQUENCE [LARGE SCALE GENOMIC DNA]</scope>
    <source>
        <strain evidence="1">DUOXIRENSHENG_FW03</strain>
        <tissue evidence="1">Leaves</tissue>
    </source>
</reference>
<gene>
    <name evidence="1" type="ORF">VNO78_22962</name>
</gene>
<comment type="caution">
    <text evidence="1">The sequence shown here is derived from an EMBL/GenBank/DDBJ whole genome shotgun (WGS) entry which is preliminary data.</text>
</comment>
<protein>
    <submittedName>
        <fullName evidence="1">Uncharacterized protein</fullName>
    </submittedName>
</protein>
<accession>A0AAN9XD14</accession>
<sequence>MIEFYKARKFVAKEYYINGSKSKRIEKALQEDTHRGEVKSKSWPRVVAVAGEKCGSCTCVTRKRRNWEDNKPLGRVPTVELKLKPWMLRSSPSFAFCPSASRSRESTFVPTVPGVWRIAYARIVMDFGGCVHVERRNGERRREKTNENGLVARYAVLSSHCKSNEMDEYGSVCVFCERVCKPLEMVELLWVASEVAVRPNMASCLCWSRVGVIRDT</sequence>
<keyword evidence="2" id="KW-1185">Reference proteome</keyword>
<name>A0AAN9XD14_PSOTE</name>
<dbReference type="EMBL" id="JAYMYS010000006">
    <property type="protein sequence ID" value="KAK7388155.1"/>
    <property type="molecule type" value="Genomic_DNA"/>
</dbReference>
<dbReference type="Proteomes" id="UP001386955">
    <property type="component" value="Unassembled WGS sequence"/>
</dbReference>
<evidence type="ECO:0000313" key="2">
    <source>
        <dbReference type="Proteomes" id="UP001386955"/>
    </source>
</evidence>
<dbReference type="AlphaFoldDB" id="A0AAN9XD14"/>
<proteinExistence type="predicted"/>
<organism evidence="1 2">
    <name type="scientific">Psophocarpus tetragonolobus</name>
    <name type="common">Winged bean</name>
    <name type="synonym">Dolichos tetragonolobus</name>
    <dbReference type="NCBI Taxonomy" id="3891"/>
    <lineage>
        <taxon>Eukaryota</taxon>
        <taxon>Viridiplantae</taxon>
        <taxon>Streptophyta</taxon>
        <taxon>Embryophyta</taxon>
        <taxon>Tracheophyta</taxon>
        <taxon>Spermatophyta</taxon>
        <taxon>Magnoliopsida</taxon>
        <taxon>eudicotyledons</taxon>
        <taxon>Gunneridae</taxon>
        <taxon>Pentapetalae</taxon>
        <taxon>rosids</taxon>
        <taxon>fabids</taxon>
        <taxon>Fabales</taxon>
        <taxon>Fabaceae</taxon>
        <taxon>Papilionoideae</taxon>
        <taxon>50 kb inversion clade</taxon>
        <taxon>NPAAA clade</taxon>
        <taxon>indigoferoid/millettioid clade</taxon>
        <taxon>Phaseoleae</taxon>
        <taxon>Psophocarpus</taxon>
    </lineage>
</organism>
<evidence type="ECO:0000313" key="1">
    <source>
        <dbReference type="EMBL" id="KAK7388155.1"/>
    </source>
</evidence>